<evidence type="ECO:0000259" key="4">
    <source>
        <dbReference type="Pfam" id="PF02018"/>
    </source>
</evidence>
<dbReference type="Pfam" id="PF02018">
    <property type="entry name" value="CBM_4_9"/>
    <property type="match status" value="1"/>
</dbReference>
<keyword evidence="2" id="KW-0378">Hydrolase</keyword>
<dbReference type="Pfam" id="PF18962">
    <property type="entry name" value="Por_Secre_tail"/>
    <property type="match status" value="1"/>
</dbReference>
<dbReference type="Proteomes" id="UP000050443">
    <property type="component" value="Unassembled WGS sequence"/>
</dbReference>
<gene>
    <name evidence="6" type="ORF">RC62_2074</name>
</gene>
<evidence type="ECO:0000256" key="3">
    <source>
        <dbReference type="SAM" id="SignalP"/>
    </source>
</evidence>
<dbReference type="PATRIC" id="fig|362413.3.peg.2020"/>
<name>A0A0Q1BEA4_9FLAO</name>
<accession>A0A0Q1BEA4</accession>
<evidence type="ECO:0000256" key="2">
    <source>
        <dbReference type="ARBA" id="ARBA00022801"/>
    </source>
</evidence>
<evidence type="ECO:0000256" key="1">
    <source>
        <dbReference type="ARBA" id="ARBA00022729"/>
    </source>
</evidence>
<dbReference type="AlphaFoldDB" id="A0A0Q1BEA4"/>
<dbReference type="EMBL" id="JRLF01000014">
    <property type="protein sequence ID" value="KQB38714.1"/>
    <property type="molecule type" value="Genomic_DNA"/>
</dbReference>
<dbReference type="SUPFAM" id="SSF52058">
    <property type="entry name" value="L domain-like"/>
    <property type="match status" value="1"/>
</dbReference>
<dbReference type="InterPro" id="IPR003305">
    <property type="entry name" value="CenC_carb-bd"/>
</dbReference>
<protein>
    <submittedName>
        <fullName evidence="6">Por secretion system C-terminal sorting domain-containing protein</fullName>
    </submittedName>
</protein>
<dbReference type="RefSeq" id="WP_055097556.1">
    <property type="nucleotide sequence ID" value="NZ_JRLF01000014.1"/>
</dbReference>
<keyword evidence="1 3" id="KW-0732">Signal</keyword>
<dbReference type="InterPro" id="IPR026444">
    <property type="entry name" value="Secre_tail"/>
</dbReference>
<organism evidence="6 7">
    <name type="scientific">Flavobacterium aquidurense</name>
    <dbReference type="NCBI Taxonomy" id="362413"/>
    <lineage>
        <taxon>Bacteria</taxon>
        <taxon>Pseudomonadati</taxon>
        <taxon>Bacteroidota</taxon>
        <taxon>Flavobacteriia</taxon>
        <taxon>Flavobacteriales</taxon>
        <taxon>Flavobacteriaceae</taxon>
        <taxon>Flavobacterium</taxon>
    </lineage>
</organism>
<feature type="domain" description="Secretion system C-terminal sorting" evidence="5">
    <location>
        <begin position="374"/>
        <end position="444"/>
    </location>
</feature>
<evidence type="ECO:0000313" key="6">
    <source>
        <dbReference type="EMBL" id="KQB38714.1"/>
    </source>
</evidence>
<dbReference type="OrthoDB" id="3179827at2"/>
<dbReference type="Gene3D" id="2.60.120.260">
    <property type="entry name" value="Galactose-binding domain-like"/>
    <property type="match status" value="1"/>
</dbReference>
<dbReference type="Gene3D" id="3.80.10.10">
    <property type="entry name" value="Ribonuclease Inhibitor"/>
    <property type="match status" value="1"/>
</dbReference>
<evidence type="ECO:0000259" key="5">
    <source>
        <dbReference type="Pfam" id="PF18962"/>
    </source>
</evidence>
<dbReference type="GO" id="GO:0016798">
    <property type="term" value="F:hydrolase activity, acting on glycosyl bonds"/>
    <property type="evidence" value="ECO:0007669"/>
    <property type="project" value="InterPro"/>
</dbReference>
<dbReference type="SUPFAM" id="SSF49785">
    <property type="entry name" value="Galactose-binding domain-like"/>
    <property type="match status" value="1"/>
</dbReference>
<dbReference type="NCBIfam" id="TIGR04183">
    <property type="entry name" value="Por_Secre_tail"/>
    <property type="match status" value="1"/>
</dbReference>
<feature type="domain" description="CBM-cenC" evidence="4">
    <location>
        <begin position="20"/>
        <end position="142"/>
    </location>
</feature>
<sequence>MKTKLLLLLLLSLSTFAQTNLVTNGDFEDWSSSSQPDNWFRFFSGFVSQSTTAQNGSSSTKLKITGSTNFINSKTFAVQANKTYRVTMYHRVASGTLSSVELSLYHQPNTFKEKFTQISDITFSSSQWRKLELVYTSTVAENIEVDIWATGVTGSDILLDNVSVVDIDEPVAQYTSIPDINFENKLIALGLDFGVPDGKVSTANIASLTGLNISQSSINDLTGIEDFVSLKNLDFSYNNVTSVNLSKNINLVSLNCVALYPEGLESLDLSNNVLLEELNCTGNKLVTLDLSKNISLIRLAYSRGEDLISINLQNGNNKKIQFLAFPSPQLKCVQVDDVDYSNANWSYSKTANTIFSLNCNTLGIEDSVFDKAVLYPNPTKGEVNINNIALEKATVYNSLGQLVKTFILNSSNTNNTINLSGLPKGVYYVYLINQDAALAKKVIVE</sequence>
<feature type="chain" id="PRO_5006188596" evidence="3">
    <location>
        <begin position="18"/>
        <end position="445"/>
    </location>
</feature>
<comment type="caution">
    <text evidence="6">The sequence shown here is derived from an EMBL/GenBank/DDBJ whole genome shotgun (WGS) entry which is preliminary data.</text>
</comment>
<evidence type="ECO:0000313" key="7">
    <source>
        <dbReference type="Proteomes" id="UP000050443"/>
    </source>
</evidence>
<reference evidence="6 7" key="1">
    <citation type="submission" date="2014-09" db="EMBL/GenBank/DDBJ databases">
        <title>Genome sequence of Flavobacterium aquidurense RC62.</title>
        <authorList>
            <person name="Kim J.F."/>
            <person name="Kwak M.-J."/>
        </authorList>
    </citation>
    <scope>NUCLEOTIDE SEQUENCE [LARGE SCALE GENOMIC DNA]</scope>
    <source>
        <strain evidence="6 7">RC62</strain>
    </source>
</reference>
<dbReference type="InterPro" id="IPR032675">
    <property type="entry name" value="LRR_dom_sf"/>
</dbReference>
<proteinExistence type="predicted"/>
<feature type="signal peptide" evidence="3">
    <location>
        <begin position="1"/>
        <end position="17"/>
    </location>
</feature>
<dbReference type="InterPro" id="IPR008979">
    <property type="entry name" value="Galactose-bd-like_sf"/>
</dbReference>
<dbReference type="STRING" id="362413.RC62_2074"/>